<evidence type="ECO:0000313" key="10">
    <source>
        <dbReference type="Proteomes" id="UP001497472"/>
    </source>
</evidence>
<dbReference type="PANTHER" id="PTHR24271">
    <property type="entry name" value="KALLIKREIN-RELATED"/>
    <property type="match status" value="1"/>
</dbReference>
<comment type="caution">
    <text evidence="9">The sequence shown here is derived from an EMBL/GenBank/DDBJ whole genome shotgun (WGS) entry which is preliminary data.</text>
</comment>
<evidence type="ECO:0000259" key="8">
    <source>
        <dbReference type="PROSITE" id="PS50240"/>
    </source>
</evidence>
<dbReference type="GO" id="GO:0005576">
    <property type="term" value="C:extracellular region"/>
    <property type="evidence" value="ECO:0007669"/>
    <property type="project" value="UniProtKB-SubCell"/>
</dbReference>
<dbReference type="InterPro" id="IPR009003">
    <property type="entry name" value="Peptidase_S1_PA"/>
</dbReference>
<accession>A0AAV1IYN9</accession>
<dbReference type="GO" id="GO:0090729">
    <property type="term" value="F:toxin activity"/>
    <property type="evidence" value="ECO:0007669"/>
    <property type="project" value="UniProtKB-KW"/>
</dbReference>
<feature type="chain" id="PRO_5043572724" description="Peptidase S1 domain-containing protein" evidence="7">
    <location>
        <begin position="18"/>
        <end position="266"/>
    </location>
</feature>
<sequence length="266" mass="29144">MKGFIFVILCAIAVVKGRSFSAQDEAVSVPWLVHLRLARFSGNGRLDSCVGTIYNNRYVLTAASCLTEFTQGSSTDTRYFWIRYDAQNVFRPGFVTETSKVKIHPDYNPRTGENNIGLVDLDREIQFTDKIQPLAVASSDVALPESGKVCGYGEKDGNPGEDLQCVDARVYKYDGLIAAFSDGKATKYDIGAALVADNKVHGILIREADEIFAGTFLPTSQYIKWLEEATSPSDPKADDGSFDDAEEILVVEPVNIGSPDLFVGDF</sequence>
<dbReference type="EMBL" id="CAVLEF010000003">
    <property type="protein sequence ID" value="CAK1542354.1"/>
    <property type="molecule type" value="Genomic_DNA"/>
</dbReference>
<keyword evidence="10" id="KW-1185">Reference proteome</keyword>
<dbReference type="SMART" id="SM00020">
    <property type="entry name" value="Tryp_SPc"/>
    <property type="match status" value="1"/>
</dbReference>
<feature type="signal peptide" evidence="7">
    <location>
        <begin position="1"/>
        <end position="17"/>
    </location>
</feature>
<keyword evidence="3" id="KW-1015">Disulfide bond</keyword>
<reference evidence="9 10" key="1">
    <citation type="submission" date="2023-11" db="EMBL/GenBank/DDBJ databases">
        <authorList>
            <person name="Okamura Y."/>
        </authorList>
    </citation>
    <scope>NUCLEOTIDE SEQUENCE [LARGE SCALE GENOMIC DNA]</scope>
</reference>
<dbReference type="SUPFAM" id="SSF50494">
    <property type="entry name" value="Trypsin-like serine proteases"/>
    <property type="match status" value="1"/>
</dbReference>
<dbReference type="AlphaFoldDB" id="A0AAV1IYN9"/>
<proteinExistence type="predicted"/>
<dbReference type="Pfam" id="PF00089">
    <property type="entry name" value="Trypsin"/>
    <property type="match status" value="1"/>
</dbReference>
<comment type="subcellular location">
    <subcellularLocation>
        <location evidence="1">Secreted</location>
        <location evidence="1">Extracellular space</location>
    </subcellularLocation>
</comment>
<gene>
    <name evidence="9" type="ORF">LNINA_LOCUS2258</name>
</gene>
<dbReference type="FunFam" id="2.40.10.10:FF:000068">
    <property type="entry name" value="transmembrane protease serine 2"/>
    <property type="match status" value="1"/>
</dbReference>
<dbReference type="InterPro" id="IPR043504">
    <property type="entry name" value="Peptidase_S1_PA_chymotrypsin"/>
</dbReference>
<evidence type="ECO:0000256" key="7">
    <source>
        <dbReference type="SAM" id="SignalP"/>
    </source>
</evidence>
<keyword evidence="4" id="KW-1199">Hemostasis impairing toxin</keyword>
<protein>
    <recommendedName>
        <fullName evidence="8">Peptidase S1 domain-containing protein</fullName>
    </recommendedName>
</protein>
<evidence type="ECO:0000256" key="2">
    <source>
        <dbReference type="ARBA" id="ARBA00022656"/>
    </source>
</evidence>
<dbReference type="GO" id="GO:0004252">
    <property type="term" value="F:serine-type endopeptidase activity"/>
    <property type="evidence" value="ECO:0007669"/>
    <property type="project" value="InterPro"/>
</dbReference>
<keyword evidence="7" id="KW-0732">Signal</keyword>
<evidence type="ECO:0000256" key="6">
    <source>
        <dbReference type="ARBA" id="ARBA00084094"/>
    </source>
</evidence>
<dbReference type="PANTHER" id="PTHR24271:SF47">
    <property type="entry name" value="KALLIKREIN-1"/>
    <property type="match status" value="1"/>
</dbReference>
<keyword evidence="6" id="KW-1205">Fibrinolytic toxin</keyword>
<dbReference type="GO" id="GO:0030141">
    <property type="term" value="C:secretory granule"/>
    <property type="evidence" value="ECO:0007669"/>
    <property type="project" value="TreeGrafter"/>
</dbReference>
<feature type="domain" description="Peptidase S1" evidence="8">
    <location>
        <begin position="14"/>
        <end position="231"/>
    </location>
</feature>
<evidence type="ECO:0000256" key="5">
    <source>
        <dbReference type="ARBA" id="ARBA00055534"/>
    </source>
</evidence>
<evidence type="ECO:0000256" key="3">
    <source>
        <dbReference type="ARBA" id="ARBA00023157"/>
    </source>
</evidence>
<dbReference type="Gene3D" id="2.40.10.10">
    <property type="entry name" value="Trypsin-like serine proteases"/>
    <property type="match status" value="1"/>
</dbReference>
<keyword evidence="2" id="KW-0800">Toxin</keyword>
<dbReference type="GO" id="GO:0006508">
    <property type="term" value="P:proteolysis"/>
    <property type="evidence" value="ECO:0007669"/>
    <property type="project" value="InterPro"/>
</dbReference>
<dbReference type="InterPro" id="IPR001254">
    <property type="entry name" value="Trypsin_dom"/>
</dbReference>
<name>A0AAV1IYN9_9NEOP</name>
<comment type="function">
    <text evidence="5">Fibrinolytic activity; shows preferential cleavage of Arg-Gly bonds in all three fibrinogen chains. Contact with the caterpillars causes severe bleeding, due the anticoagulant effect of the protein.</text>
</comment>
<organism evidence="9 10">
    <name type="scientific">Leptosia nina</name>
    <dbReference type="NCBI Taxonomy" id="320188"/>
    <lineage>
        <taxon>Eukaryota</taxon>
        <taxon>Metazoa</taxon>
        <taxon>Ecdysozoa</taxon>
        <taxon>Arthropoda</taxon>
        <taxon>Hexapoda</taxon>
        <taxon>Insecta</taxon>
        <taxon>Pterygota</taxon>
        <taxon>Neoptera</taxon>
        <taxon>Endopterygota</taxon>
        <taxon>Lepidoptera</taxon>
        <taxon>Glossata</taxon>
        <taxon>Ditrysia</taxon>
        <taxon>Papilionoidea</taxon>
        <taxon>Pieridae</taxon>
        <taxon>Pierinae</taxon>
        <taxon>Leptosia</taxon>
    </lineage>
</organism>
<evidence type="ECO:0000256" key="1">
    <source>
        <dbReference type="ARBA" id="ARBA00004239"/>
    </source>
</evidence>
<evidence type="ECO:0000313" key="9">
    <source>
        <dbReference type="EMBL" id="CAK1542354.1"/>
    </source>
</evidence>
<dbReference type="PROSITE" id="PS50240">
    <property type="entry name" value="TRYPSIN_DOM"/>
    <property type="match status" value="1"/>
</dbReference>
<dbReference type="Proteomes" id="UP001497472">
    <property type="component" value="Unassembled WGS sequence"/>
</dbReference>
<evidence type="ECO:0000256" key="4">
    <source>
        <dbReference type="ARBA" id="ARBA00023240"/>
    </source>
</evidence>